<organism evidence="1">
    <name type="scientific">Arundo donax</name>
    <name type="common">Giant reed</name>
    <name type="synonym">Donax arundinaceus</name>
    <dbReference type="NCBI Taxonomy" id="35708"/>
    <lineage>
        <taxon>Eukaryota</taxon>
        <taxon>Viridiplantae</taxon>
        <taxon>Streptophyta</taxon>
        <taxon>Embryophyta</taxon>
        <taxon>Tracheophyta</taxon>
        <taxon>Spermatophyta</taxon>
        <taxon>Magnoliopsida</taxon>
        <taxon>Liliopsida</taxon>
        <taxon>Poales</taxon>
        <taxon>Poaceae</taxon>
        <taxon>PACMAD clade</taxon>
        <taxon>Arundinoideae</taxon>
        <taxon>Arundineae</taxon>
        <taxon>Arundo</taxon>
    </lineage>
</organism>
<reference evidence="1" key="1">
    <citation type="submission" date="2014-09" db="EMBL/GenBank/DDBJ databases">
        <authorList>
            <person name="Magalhaes I.L.F."/>
            <person name="Oliveira U."/>
            <person name="Santos F.R."/>
            <person name="Vidigal T.H.D.A."/>
            <person name="Brescovit A.D."/>
            <person name="Santos A.J."/>
        </authorList>
    </citation>
    <scope>NUCLEOTIDE SEQUENCE</scope>
    <source>
        <tissue evidence="1">Shoot tissue taken approximately 20 cm above the soil surface</tissue>
    </source>
</reference>
<protein>
    <submittedName>
        <fullName evidence="1">Uncharacterized protein</fullName>
    </submittedName>
</protein>
<reference evidence="1" key="2">
    <citation type="journal article" date="2015" name="Data Brief">
        <title>Shoot transcriptome of the giant reed, Arundo donax.</title>
        <authorList>
            <person name="Barrero R.A."/>
            <person name="Guerrero F.D."/>
            <person name="Moolhuijzen P."/>
            <person name="Goolsby J.A."/>
            <person name="Tidwell J."/>
            <person name="Bellgard S.E."/>
            <person name="Bellgard M.I."/>
        </authorList>
    </citation>
    <scope>NUCLEOTIDE SEQUENCE</scope>
    <source>
        <tissue evidence="1">Shoot tissue taken approximately 20 cm above the soil surface</tissue>
    </source>
</reference>
<evidence type="ECO:0000313" key="1">
    <source>
        <dbReference type="EMBL" id="JAD31696.1"/>
    </source>
</evidence>
<sequence>MKMQKDKMILVFHSCKTSHCDPVVVSWFFPRGKQCCIINFSLFFEMFGLFPNL</sequence>
<dbReference type="EMBL" id="GBRH01266199">
    <property type="protein sequence ID" value="JAD31696.1"/>
    <property type="molecule type" value="Transcribed_RNA"/>
</dbReference>
<name>A0A0A8YYQ2_ARUDO</name>
<dbReference type="AlphaFoldDB" id="A0A0A8YYQ2"/>
<proteinExistence type="predicted"/>
<accession>A0A0A8YYQ2</accession>